<keyword evidence="3" id="KW-1185">Reference proteome</keyword>
<dbReference type="PANTHER" id="PTHR43422:SF3">
    <property type="entry name" value="THIAMINE THIAZOLE SYNTHASE"/>
    <property type="match status" value="1"/>
</dbReference>
<dbReference type="Gene3D" id="3.50.50.60">
    <property type="entry name" value="FAD/NAD(P)-binding domain"/>
    <property type="match status" value="1"/>
</dbReference>
<protein>
    <submittedName>
        <fullName evidence="2">2-polyprenyl-6-methoxyphenol hydroxylase-like FAD-dependent oxidoreductase</fullName>
    </submittedName>
</protein>
<dbReference type="Proteomes" id="UP000277671">
    <property type="component" value="Unassembled WGS sequence"/>
</dbReference>
<organism evidence="2 3">
    <name type="scientific">Micromonospora pisi</name>
    <dbReference type="NCBI Taxonomy" id="589240"/>
    <lineage>
        <taxon>Bacteria</taxon>
        <taxon>Bacillati</taxon>
        <taxon>Actinomycetota</taxon>
        <taxon>Actinomycetes</taxon>
        <taxon>Micromonosporales</taxon>
        <taxon>Micromonosporaceae</taxon>
        <taxon>Micromonospora</taxon>
    </lineage>
</organism>
<name>A0A495JXK6_9ACTN</name>
<dbReference type="SUPFAM" id="SSF51905">
    <property type="entry name" value="FAD/NAD(P)-binding domain"/>
    <property type="match status" value="1"/>
</dbReference>
<dbReference type="EMBL" id="RBKT01000001">
    <property type="protein sequence ID" value="RKR92994.1"/>
    <property type="molecule type" value="Genomic_DNA"/>
</dbReference>
<comment type="caution">
    <text evidence="2">The sequence shown here is derived from an EMBL/GenBank/DDBJ whole genome shotgun (WGS) entry which is preliminary data.</text>
</comment>
<dbReference type="GO" id="GO:0071949">
    <property type="term" value="F:FAD binding"/>
    <property type="evidence" value="ECO:0007669"/>
    <property type="project" value="InterPro"/>
</dbReference>
<dbReference type="Pfam" id="PF01494">
    <property type="entry name" value="FAD_binding_3"/>
    <property type="match status" value="1"/>
</dbReference>
<dbReference type="RefSeq" id="WP_121161007.1">
    <property type="nucleotide sequence ID" value="NZ_RBKT01000001.1"/>
</dbReference>
<feature type="domain" description="FAD-binding" evidence="1">
    <location>
        <begin position="29"/>
        <end position="360"/>
    </location>
</feature>
<dbReference type="AlphaFoldDB" id="A0A495JXK6"/>
<dbReference type="PANTHER" id="PTHR43422">
    <property type="entry name" value="THIAMINE THIAZOLE SYNTHASE"/>
    <property type="match status" value="1"/>
</dbReference>
<gene>
    <name evidence="2" type="ORF">BDK92_7491</name>
</gene>
<evidence type="ECO:0000313" key="2">
    <source>
        <dbReference type="EMBL" id="RKR92994.1"/>
    </source>
</evidence>
<accession>A0A495JXK6</accession>
<evidence type="ECO:0000313" key="3">
    <source>
        <dbReference type="Proteomes" id="UP000277671"/>
    </source>
</evidence>
<dbReference type="InterPro" id="IPR036188">
    <property type="entry name" value="FAD/NAD-bd_sf"/>
</dbReference>
<sequence>MPRSDAKVFASISADGDPTAPSVILGRAVVLGGSVGGLLAARVLADYAERVVIIDRDELTAAGAARVGVPQGSQIHALLPAGRAQLERWFPGFSQQAVARGVYVASADVRRTYLDGRLKVRGSDVAVLSASRPFLESLIRGRTLELPNVEVVRGRVTGLDLSATAVTAVRYESMDGPGVEAADLVVDATGRSSRLGDWLARGGWERLPLTRMTININYATATFRRAESEPALGTVLAICSPGASGDIAGAMFTAIEGDRWMVMMGGYGDSQPGRTAEDLVRRLREDFPPEFRGVVESEMLGEVETYRQADSRRRDFHALERFPARLVSVGDAVSSFNPIYGQGMTSAALHASCLARYLSAEPDLSVAAREFFALQRVVVDAAWGISTSADLSRPSVSGPYPRGYRISSWVGNQIQEASVTDPTVARRFDAVTQMDRHPSYLATPGTVLRAIRANWRARRRAGHPHTP</sequence>
<reference evidence="2 3" key="1">
    <citation type="submission" date="2018-10" db="EMBL/GenBank/DDBJ databases">
        <title>Sequencing the genomes of 1000 actinobacteria strains.</title>
        <authorList>
            <person name="Klenk H.-P."/>
        </authorList>
    </citation>
    <scope>NUCLEOTIDE SEQUENCE [LARGE SCALE GENOMIC DNA]</scope>
    <source>
        <strain evidence="2 3">DSM 45175</strain>
    </source>
</reference>
<evidence type="ECO:0000259" key="1">
    <source>
        <dbReference type="Pfam" id="PF01494"/>
    </source>
</evidence>
<dbReference type="OrthoDB" id="9790035at2"/>
<dbReference type="InterPro" id="IPR002938">
    <property type="entry name" value="FAD-bd"/>
</dbReference>
<proteinExistence type="predicted"/>